<dbReference type="Gene3D" id="1.10.287.110">
    <property type="entry name" value="DnaJ domain"/>
    <property type="match status" value="1"/>
</dbReference>
<organism evidence="4 5">
    <name type="scientific">Rhodanobacter denitrificans</name>
    <dbReference type="NCBI Taxonomy" id="666685"/>
    <lineage>
        <taxon>Bacteria</taxon>
        <taxon>Pseudomonadati</taxon>
        <taxon>Pseudomonadota</taxon>
        <taxon>Gammaproteobacteria</taxon>
        <taxon>Lysobacterales</taxon>
        <taxon>Rhodanobacteraceae</taxon>
        <taxon>Rhodanobacter</taxon>
    </lineage>
</organism>
<dbReference type="CDD" id="cd06257">
    <property type="entry name" value="DnaJ"/>
    <property type="match status" value="1"/>
</dbReference>
<dbReference type="PRINTS" id="PR00625">
    <property type="entry name" value="JDOMAIN"/>
</dbReference>
<dbReference type="AlphaFoldDB" id="A0A2W5KDF8"/>
<dbReference type="SUPFAM" id="SSF46565">
    <property type="entry name" value="Chaperone J-domain"/>
    <property type="match status" value="1"/>
</dbReference>
<sequence length="253" mass="26331">MHSARPPCPSRTAEAAGAALESAQGDAQPMPRDTDFLELYEALGVAPDCSPEAFRQAYRRRVAELHPDRADAGASDLERLQKLNAAYARALDFQRRHGRLPGAPAPSAARAVPATEAVAAVSAASRPAAAPPAAAPRSGALFGAIGLAVVLAAIALGAFDDASAPAPQPPAETQRAAAPQPVPGRRIELGTSKAAVRALLGAPLLETENRWDYGPSWVTFRCEVVNGWYSSPLRPLGTSSSHPGESTLPPPRC</sequence>
<dbReference type="Proteomes" id="UP000249046">
    <property type="component" value="Unassembled WGS sequence"/>
</dbReference>
<proteinExistence type="predicted"/>
<dbReference type="SMART" id="SM00271">
    <property type="entry name" value="DnaJ"/>
    <property type="match status" value="1"/>
</dbReference>
<feature type="region of interest" description="Disordered" evidence="2">
    <location>
        <begin position="164"/>
        <end position="183"/>
    </location>
</feature>
<dbReference type="InterPro" id="IPR001623">
    <property type="entry name" value="DnaJ_domain"/>
</dbReference>
<feature type="compositionally biased region" description="Low complexity" evidence="2">
    <location>
        <begin position="164"/>
        <end position="179"/>
    </location>
</feature>
<name>A0A2W5KDF8_9GAMM</name>
<evidence type="ECO:0000256" key="2">
    <source>
        <dbReference type="SAM" id="MobiDB-lite"/>
    </source>
</evidence>
<reference evidence="4 5" key="1">
    <citation type="submission" date="2017-08" db="EMBL/GenBank/DDBJ databases">
        <title>Infants hospitalized years apart are colonized by the same room-sourced microbial strains.</title>
        <authorList>
            <person name="Brooks B."/>
            <person name="Olm M.R."/>
            <person name="Firek B.A."/>
            <person name="Baker R."/>
            <person name="Thomas B.C."/>
            <person name="Morowitz M.J."/>
            <person name="Banfield J.F."/>
        </authorList>
    </citation>
    <scope>NUCLEOTIDE SEQUENCE [LARGE SCALE GENOMIC DNA]</scope>
    <source>
        <strain evidence="4">S2_005_003_R2_42</strain>
    </source>
</reference>
<keyword evidence="1" id="KW-0143">Chaperone</keyword>
<evidence type="ECO:0000256" key="1">
    <source>
        <dbReference type="ARBA" id="ARBA00023186"/>
    </source>
</evidence>
<gene>
    <name evidence="4" type="ORF">DI564_11005</name>
</gene>
<evidence type="ECO:0000259" key="3">
    <source>
        <dbReference type="PROSITE" id="PS50076"/>
    </source>
</evidence>
<dbReference type="InterPro" id="IPR036869">
    <property type="entry name" value="J_dom_sf"/>
</dbReference>
<evidence type="ECO:0000313" key="4">
    <source>
        <dbReference type="EMBL" id="PZQ14079.1"/>
    </source>
</evidence>
<dbReference type="PROSITE" id="PS50076">
    <property type="entry name" value="DNAJ_2"/>
    <property type="match status" value="1"/>
</dbReference>
<accession>A0A2W5KDF8</accession>
<dbReference type="Pfam" id="PF00226">
    <property type="entry name" value="DnaJ"/>
    <property type="match status" value="1"/>
</dbReference>
<feature type="region of interest" description="Disordered" evidence="2">
    <location>
        <begin position="1"/>
        <end position="31"/>
    </location>
</feature>
<feature type="compositionally biased region" description="Low complexity" evidence="2">
    <location>
        <begin position="13"/>
        <end position="27"/>
    </location>
</feature>
<feature type="domain" description="J" evidence="3">
    <location>
        <begin position="38"/>
        <end position="95"/>
    </location>
</feature>
<dbReference type="EMBL" id="QFPO01000008">
    <property type="protein sequence ID" value="PZQ14079.1"/>
    <property type="molecule type" value="Genomic_DNA"/>
</dbReference>
<protein>
    <recommendedName>
        <fullName evidence="3">J domain-containing protein</fullName>
    </recommendedName>
</protein>
<evidence type="ECO:0000313" key="5">
    <source>
        <dbReference type="Proteomes" id="UP000249046"/>
    </source>
</evidence>
<comment type="caution">
    <text evidence="4">The sequence shown here is derived from an EMBL/GenBank/DDBJ whole genome shotgun (WGS) entry which is preliminary data.</text>
</comment>